<name>A0A1W1H2W9_9GAMM</name>
<sequence>MSSSTLFLTGGSGYVGRNLIRRLCADGHHVRALVRSPQAAAVVQALGAQPVHGDLLDPDIAAAMEGCAALIHAAADTDHRNASPGQWQTNVEGTRNVLTAARTAGVSVAIVLSSESALTTGAPLHQAREDHQYPARAAGIYGASKAEAERVAITLSTPHFAVKVLRPRFVWGRDNTTAMPYLLQAVRSGRFAWIDGGHYLTSSTHVDNLAEAVCCALTRGAGGRVYHICDGAPVPFRRLIGAQLLAYGVQPPEKQVPRALLRVFIGLDDLFRRLRLPLRAPMTRQEFASSAVEVTLDDSRARSELRYRPAVTLEAGIAMLQRQVAEQG</sequence>
<dbReference type="InterPro" id="IPR036291">
    <property type="entry name" value="NAD(P)-bd_dom_sf"/>
</dbReference>
<dbReference type="Gene3D" id="3.40.50.720">
    <property type="entry name" value="NAD(P)-binding Rossmann-like Domain"/>
    <property type="match status" value="1"/>
</dbReference>
<evidence type="ECO:0000259" key="1">
    <source>
        <dbReference type="Pfam" id="PF01370"/>
    </source>
</evidence>
<dbReference type="GO" id="GO:0004029">
    <property type="term" value="F:aldehyde dehydrogenase (NAD+) activity"/>
    <property type="evidence" value="ECO:0007669"/>
    <property type="project" value="TreeGrafter"/>
</dbReference>
<dbReference type="InterPro" id="IPR001509">
    <property type="entry name" value="Epimerase_deHydtase"/>
</dbReference>
<feature type="domain" description="NAD-dependent epimerase/dehydratase" evidence="1">
    <location>
        <begin position="7"/>
        <end position="229"/>
    </location>
</feature>
<reference evidence="3" key="1">
    <citation type="submission" date="2016-10" db="EMBL/GenBank/DDBJ databases">
        <authorList>
            <person name="Varghese N."/>
        </authorList>
    </citation>
    <scope>NUCLEOTIDE SEQUENCE [LARGE SCALE GENOMIC DNA]</scope>
    <source>
        <strain evidence="3">92MFCol6.1</strain>
    </source>
</reference>
<organism evidence="2 3">
    <name type="scientific">Stenotrophomonas indicatrix</name>
    <dbReference type="NCBI Taxonomy" id="2045451"/>
    <lineage>
        <taxon>Bacteria</taxon>
        <taxon>Pseudomonadati</taxon>
        <taxon>Pseudomonadota</taxon>
        <taxon>Gammaproteobacteria</taxon>
        <taxon>Lysobacterales</taxon>
        <taxon>Lysobacteraceae</taxon>
        <taxon>Stenotrophomonas</taxon>
    </lineage>
</organism>
<accession>A0A1W1H2W9</accession>
<dbReference type="PANTHER" id="PTHR48079:SF6">
    <property type="entry name" value="NAD(P)-BINDING DOMAIN-CONTAINING PROTEIN-RELATED"/>
    <property type="match status" value="1"/>
</dbReference>
<dbReference type="EMBL" id="FWEU01000005">
    <property type="protein sequence ID" value="SLM25841.1"/>
    <property type="molecule type" value="Genomic_DNA"/>
</dbReference>
<evidence type="ECO:0000313" key="2">
    <source>
        <dbReference type="EMBL" id="SLM25841.1"/>
    </source>
</evidence>
<dbReference type="GO" id="GO:0005737">
    <property type="term" value="C:cytoplasm"/>
    <property type="evidence" value="ECO:0007669"/>
    <property type="project" value="TreeGrafter"/>
</dbReference>
<evidence type="ECO:0000313" key="3">
    <source>
        <dbReference type="Proteomes" id="UP000191133"/>
    </source>
</evidence>
<dbReference type="PANTHER" id="PTHR48079">
    <property type="entry name" value="PROTEIN YEEZ"/>
    <property type="match status" value="1"/>
</dbReference>
<dbReference type="AlphaFoldDB" id="A0A1W1H2W9"/>
<dbReference type="InterPro" id="IPR051783">
    <property type="entry name" value="NAD(P)-dependent_oxidoreduct"/>
</dbReference>
<dbReference type="RefSeq" id="WP_080150294.1">
    <property type="nucleotide sequence ID" value="NZ_FWEU01000005.1"/>
</dbReference>
<dbReference type="SUPFAM" id="SSF51735">
    <property type="entry name" value="NAD(P)-binding Rossmann-fold domains"/>
    <property type="match status" value="1"/>
</dbReference>
<dbReference type="Pfam" id="PF01370">
    <property type="entry name" value="Epimerase"/>
    <property type="match status" value="1"/>
</dbReference>
<protein>
    <submittedName>
        <fullName evidence="2">Nucleoside-diphosphate-sugar epimerase</fullName>
    </submittedName>
</protein>
<dbReference type="Proteomes" id="UP000191133">
    <property type="component" value="Unassembled WGS sequence"/>
</dbReference>
<gene>
    <name evidence="2" type="ORF">SAMN04488690_3595</name>
</gene>
<proteinExistence type="predicted"/>